<dbReference type="InterPro" id="IPR025867">
    <property type="entry name" value="MnmE_helical"/>
</dbReference>
<dbReference type="AlphaFoldDB" id="D0MGR7"/>
<keyword evidence="9" id="KW-0963">Cytoplasm</keyword>
<dbReference type="eggNOG" id="COG0486">
    <property type="taxonomic scope" value="Bacteria"/>
</dbReference>
<dbReference type="CDD" id="cd04164">
    <property type="entry name" value="trmE"/>
    <property type="match status" value="1"/>
</dbReference>
<protein>
    <recommendedName>
        <fullName evidence="9">tRNA modification GTPase MnmE</fullName>
        <ecNumber evidence="9">3.6.-.-</ecNumber>
    </recommendedName>
</protein>
<evidence type="ECO:0000256" key="7">
    <source>
        <dbReference type="ARBA" id="ARBA00022958"/>
    </source>
</evidence>
<evidence type="ECO:0000256" key="6">
    <source>
        <dbReference type="ARBA" id="ARBA00022842"/>
    </source>
</evidence>
<evidence type="ECO:0000256" key="4">
    <source>
        <dbReference type="ARBA" id="ARBA00022741"/>
    </source>
</evidence>
<dbReference type="InterPro" id="IPR005225">
    <property type="entry name" value="Small_GTP-bd"/>
</dbReference>
<dbReference type="GO" id="GO:0046872">
    <property type="term" value="F:metal ion binding"/>
    <property type="evidence" value="ECO:0007669"/>
    <property type="project" value="UniProtKB-KW"/>
</dbReference>
<feature type="binding site" evidence="9">
    <location>
        <position position="24"/>
    </location>
    <ligand>
        <name>(6S)-5-formyl-5,6,7,8-tetrahydrofolate</name>
        <dbReference type="ChEBI" id="CHEBI:57457"/>
    </ligand>
</feature>
<dbReference type="InterPro" id="IPR027368">
    <property type="entry name" value="MnmE_dom2"/>
</dbReference>
<reference evidence="12 13" key="1">
    <citation type="journal article" date="2009" name="Stand. Genomic Sci.">
        <title>Complete genome sequence of Rhodothermus marinus type strain (R-10).</title>
        <authorList>
            <person name="Nolan M."/>
            <person name="Tindall B.J."/>
            <person name="Pomrenke H."/>
            <person name="Lapidus A."/>
            <person name="Copeland A."/>
            <person name="Glavina Del Rio T."/>
            <person name="Lucas S."/>
            <person name="Chen F."/>
            <person name="Tice H."/>
            <person name="Cheng J.F."/>
            <person name="Saunders E."/>
            <person name="Han C."/>
            <person name="Bruce D."/>
            <person name="Goodwin L."/>
            <person name="Chain P."/>
            <person name="Pitluck S."/>
            <person name="Ovchinikova G."/>
            <person name="Pati A."/>
            <person name="Ivanova N."/>
            <person name="Mavromatis K."/>
            <person name="Chen A."/>
            <person name="Palaniappan K."/>
            <person name="Land M."/>
            <person name="Hauser L."/>
            <person name="Chang Y.J."/>
            <person name="Jeffries C.D."/>
            <person name="Brettin T."/>
            <person name="Goker M."/>
            <person name="Bristow J."/>
            <person name="Eisen J.A."/>
            <person name="Markowitz V."/>
            <person name="Hugenholtz P."/>
            <person name="Kyrpides N.C."/>
            <person name="Klenk H.P."/>
            <person name="Detter J.C."/>
        </authorList>
    </citation>
    <scope>NUCLEOTIDE SEQUENCE [LARGE SCALE GENOMIC DNA]</scope>
    <source>
        <strain evidence="13">ATCC 43812 / DSM 4252 / R-10</strain>
    </source>
</reference>
<dbReference type="Pfam" id="PF01926">
    <property type="entry name" value="MMR_HSR1"/>
    <property type="match status" value="1"/>
</dbReference>
<feature type="binding site" evidence="9">
    <location>
        <position position="462"/>
    </location>
    <ligand>
        <name>(6S)-5-formyl-5,6,7,8-tetrahydrofolate</name>
        <dbReference type="ChEBI" id="CHEBI:57457"/>
    </ligand>
</feature>
<comment type="function">
    <text evidence="9">Exhibits a very high intrinsic GTPase hydrolysis rate. Involved in the addition of a carboxymethylaminomethyl (cmnm) group at the wobble position (U34) of certain tRNAs, forming tRNA-cmnm(5)s(2)U34.</text>
</comment>
<comment type="caution">
    <text evidence="9">Lacks conserved residue(s) required for the propagation of feature annotation.</text>
</comment>
<keyword evidence="7 9" id="KW-0630">Potassium</keyword>
<feature type="binding site" evidence="9">
    <location>
        <position position="85"/>
    </location>
    <ligand>
        <name>(6S)-5-formyl-5,6,7,8-tetrahydrofolate</name>
        <dbReference type="ChEBI" id="CHEBI:57457"/>
    </ligand>
</feature>
<dbReference type="InterPro" id="IPR027417">
    <property type="entry name" value="P-loop_NTPase"/>
</dbReference>
<evidence type="ECO:0000256" key="8">
    <source>
        <dbReference type="ARBA" id="ARBA00023134"/>
    </source>
</evidence>
<dbReference type="SUPFAM" id="SSF116878">
    <property type="entry name" value="TrmE connector domain"/>
    <property type="match status" value="1"/>
</dbReference>
<dbReference type="GO" id="GO:0005829">
    <property type="term" value="C:cytosol"/>
    <property type="evidence" value="ECO:0007669"/>
    <property type="project" value="TreeGrafter"/>
</dbReference>
<dbReference type="GO" id="GO:0002098">
    <property type="term" value="P:tRNA wobble uridine modification"/>
    <property type="evidence" value="ECO:0007669"/>
    <property type="project" value="TreeGrafter"/>
</dbReference>
<dbReference type="GO" id="GO:0003924">
    <property type="term" value="F:GTPase activity"/>
    <property type="evidence" value="ECO:0007669"/>
    <property type="project" value="UniProtKB-UniRule"/>
</dbReference>
<evidence type="ECO:0000256" key="3">
    <source>
        <dbReference type="ARBA" id="ARBA00022723"/>
    </source>
</evidence>
<name>D0MGR7_RHOM4</name>
<dbReference type="Gene3D" id="3.40.50.300">
    <property type="entry name" value="P-loop containing nucleotide triphosphate hydrolases"/>
    <property type="match status" value="1"/>
</dbReference>
<dbReference type="InterPro" id="IPR018948">
    <property type="entry name" value="GTP-bd_TrmE_N"/>
</dbReference>
<dbReference type="KEGG" id="rmr:Rmar_2760"/>
<feature type="binding site" evidence="9">
    <location>
        <position position="249"/>
    </location>
    <ligand>
        <name>K(+)</name>
        <dbReference type="ChEBI" id="CHEBI:29103"/>
    </ligand>
</feature>
<feature type="domain" description="TrmE-type G" evidence="11">
    <location>
        <begin position="220"/>
        <end position="383"/>
    </location>
</feature>
<keyword evidence="6 9" id="KW-0460">Magnesium</keyword>
<comment type="cofactor">
    <cofactor evidence="9">
        <name>K(+)</name>
        <dbReference type="ChEBI" id="CHEBI:29103"/>
    </cofactor>
    <text evidence="9">Binds 1 potassium ion per subunit.</text>
</comment>
<dbReference type="InterPro" id="IPR006073">
    <property type="entry name" value="GTP-bd"/>
</dbReference>
<feature type="binding site" evidence="9">
    <location>
        <position position="124"/>
    </location>
    <ligand>
        <name>(6S)-5-formyl-5,6,7,8-tetrahydrofolate</name>
        <dbReference type="ChEBI" id="CHEBI:57457"/>
    </ligand>
</feature>
<dbReference type="STRING" id="518766.Rmar_2760"/>
<dbReference type="RefSeq" id="WP_012845240.1">
    <property type="nucleotide sequence ID" value="NC_013501.1"/>
</dbReference>
<comment type="subunit">
    <text evidence="9">Homodimer. Heterotetramer of two MnmE and two MnmG subunits.</text>
</comment>
<keyword evidence="4 9" id="KW-0547">Nucleotide-binding</keyword>
<dbReference type="Pfam" id="PF12631">
    <property type="entry name" value="MnmE_helical"/>
    <property type="match status" value="1"/>
</dbReference>
<keyword evidence="2 9" id="KW-0819">tRNA processing</keyword>
<dbReference type="NCBIfam" id="NF003661">
    <property type="entry name" value="PRK05291.1-3"/>
    <property type="match status" value="1"/>
</dbReference>
<evidence type="ECO:0000256" key="10">
    <source>
        <dbReference type="RuleBase" id="RU003313"/>
    </source>
</evidence>
<feature type="binding site" evidence="9">
    <location>
        <position position="255"/>
    </location>
    <ligand>
        <name>Mg(2+)</name>
        <dbReference type="ChEBI" id="CHEBI:18420"/>
    </ligand>
</feature>
<dbReference type="Gene3D" id="3.30.1360.120">
    <property type="entry name" value="Probable tRNA modification gtpase trme, domain 1"/>
    <property type="match status" value="1"/>
</dbReference>
<dbReference type="EC" id="3.6.-.-" evidence="9"/>
<evidence type="ECO:0000313" key="13">
    <source>
        <dbReference type="Proteomes" id="UP000002221"/>
    </source>
</evidence>
<feature type="binding site" evidence="9">
    <location>
        <position position="254"/>
    </location>
    <ligand>
        <name>K(+)</name>
        <dbReference type="ChEBI" id="CHEBI:29103"/>
    </ligand>
</feature>
<dbReference type="Pfam" id="PF10396">
    <property type="entry name" value="TrmE_N"/>
    <property type="match status" value="1"/>
</dbReference>
<proteinExistence type="inferred from homology"/>
<evidence type="ECO:0000259" key="11">
    <source>
        <dbReference type="PROSITE" id="PS51709"/>
    </source>
</evidence>
<feature type="binding site" evidence="9">
    <location>
        <begin position="274"/>
        <end position="277"/>
    </location>
    <ligand>
        <name>GTP</name>
        <dbReference type="ChEBI" id="CHEBI:37565"/>
    </ligand>
</feature>
<accession>D0MGR7</accession>
<dbReference type="PANTHER" id="PTHR42714">
    <property type="entry name" value="TRNA MODIFICATION GTPASE GTPBP3"/>
    <property type="match status" value="1"/>
</dbReference>
<keyword evidence="8 9" id="KW-0342">GTP-binding</keyword>
<dbReference type="PANTHER" id="PTHR42714:SF2">
    <property type="entry name" value="TRNA MODIFICATION GTPASE GTPBP3, MITOCHONDRIAL"/>
    <property type="match status" value="1"/>
</dbReference>
<dbReference type="CDD" id="cd14858">
    <property type="entry name" value="TrmE_N"/>
    <property type="match status" value="1"/>
</dbReference>
<dbReference type="FunFam" id="3.30.1360.120:FF:000003">
    <property type="entry name" value="tRNA modification GTPase MnmE"/>
    <property type="match status" value="1"/>
</dbReference>
<evidence type="ECO:0000256" key="2">
    <source>
        <dbReference type="ARBA" id="ARBA00022694"/>
    </source>
</evidence>
<dbReference type="InterPro" id="IPR031168">
    <property type="entry name" value="G_TrmE"/>
</dbReference>
<dbReference type="PROSITE" id="PS51709">
    <property type="entry name" value="G_TRME"/>
    <property type="match status" value="1"/>
</dbReference>
<dbReference type="Gene3D" id="1.20.120.430">
    <property type="entry name" value="tRNA modification GTPase MnmE domain 2"/>
    <property type="match status" value="1"/>
</dbReference>
<feature type="binding site" evidence="9">
    <location>
        <begin position="249"/>
        <end position="255"/>
    </location>
    <ligand>
        <name>GTP</name>
        <dbReference type="ChEBI" id="CHEBI:37565"/>
    </ligand>
</feature>
<dbReference type="EMBL" id="CP001807">
    <property type="protein sequence ID" value="ACY49630.1"/>
    <property type="molecule type" value="Genomic_DNA"/>
</dbReference>
<dbReference type="NCBIfam" id="TIGR00231">
    <property type="entry name" value="small_GTP"/>
    <property type="match status" value="1"/>
</dbReference>
<dbReference type="HOGENOM" id="CLU_019624_4_1_10"/>
<feature type="binding site" evidence="9">
    <location>
        <position position="251"/>
    </location>
    <ligand>
        <name>K(+)</name>
        <dbReference type="ChEBI" id="CHEBI:29103"/>
    </ligand>
</feature>
<keyword evidence="5 9" id="KW-0378">Hydrolase</keyword>
<sequence length="462" mass="50170">MRQRGDTIAAIATARGRAALAIVRLSGPEACRIAAACFRGADLQAVPSHTAHFGYVLSPDGEPIDQVVATVFRTPRSYTGEDVVELTCHGGDLAPQLILETLLHHGARLAEPGEFTLRAFLNGKLDLAQAEAVADLIHAGSTRAHRVSLAHLQGRYSEQLQRLRSDLLELCAYVELELDFSDEDVEFADRAQLEALLDRTGRLLDELLRSYRLGELLRDGVRVVIGGRPNAGKSTLLNALLGQDRAIVSPVPGTTRDQIEAEAEIEGLRFRFVDTAGLRATADEIEAEGVRRAQQAIAAAEVLVYVFDLTVGLAPDEQAYLTRLRTEQPALPVIVVGNKRDLLDSAPELLALDRPVLALSARRAREDAAELQPLVRELVAAVTADLGSMDDSAVVMNQRHRQHLARAREAVQAARAALDQGLSGDLLALELRRALHELGAITGEITTEDVLDQIFSRFCIGK</sequence>
<feature type="binding site" evidence="9">
    <location>
        <position position="234"/>
    </location>
    <ligand>
        <name>Mg(2+)</name>
        <dbReference type="ChEBI" id="CHEBI:18420"/>
    </ligand>
</feature>
<dbReference type="GO" id="GO:0042802">
    <property type="term" value="F:identical protein binding"/>
    <property type="evidence" value="ECO:0007669"/>
    <property type="project" value="UniProtKB-ARBA"/>
</dbReference>
<dbReference type="GO" id="GO:0005525">
    <property type="term" value="F:GTP binding"/>
    <property type="evidence" value="ECO:0007669"/>
    <property type="project" value="UniProtKB-UniRule"/>
</dbReference>
<evidence type="ECO:0000256" key="5">
    <source>
        <dbReference type="ARBA" id="ARBA00022801"/>
    </source>
</evidence>
<dbReference type="Proteomes" id="UP000002221">
    <property type="component" value="Chromosome"/>
</dbReference>
<dbReference type="SUPFAM" id="SSF52540">
    <property type="entry name" value="P-loop containing nucleoside triphosphate hydrolases"/>
    <property type="match status" value="1"/>
</dbReference>
<organism evidence="12 13">
    <name type="scientific">Rhodothermus marinus (strain ATCC 43812 / DSM 4252 / R-10)</name>
    <name type="common">Rhodothermus obamensis</name>
    <dbReference type="NCBI Taxonomy" id="518766"/>
    <lineage>
        <taxon>Bacteria</taxon>
        <taxon>Pseudomonadati</taxon>
        <taxon>Rhodothermota</taxon>
        <taxon>Rhodothermia</taxon>
        <taxon>Rhodothermales</taxon>
        <taxon>Rhodothermaceae</taxon>
        <taxon>Rhodothermus</taxon>
    </lineage>
</organism>
<evidence type="ECO:0000256" key="1">
    <source>
        <dbReference type="ARBA" id="ARBA00011043"/>
    </source>
</evidence>
<dbReference type="InterPro" id="IPR004520">
    <property type="entry name" value="GTPase_MnmE"/>
</dbReference>
<evidence type="ECO:0000313" key="12">
    <source>
        <dbReference type="EMBL" id="ACY49630.1"/>
    </source>
</evidence>
<comment type="subcellular location">
    <subcellularLocation>
        <location evidence="9">Cytoplasm</location>
    </subcellularLocation>
</comment>
<comment type="similarity">
    <text evidence="1 9 10">Belongs to the TRAFAC class TrmE-Era-EngA-EngB-Septin-like GTPase superfamily. TrmE GTPase family.</text>
</comment>
<keyword evidence="13" id="KW-1185">Reference proteome</keyword>
<feature type="binding site" evidence="9">
    <location>
        <position position="230"/>
    </location>
    <ligand>
        <name>K(+)</name>
        <dbReference type="ChEBI" id="CHEBI:29103"/>
    </ligand>
</feature>
<evidence type="ECO:0000256" key="9">
    <source>
        <dbReference type="HAMAP-Rule" id="MF_00379"/>
    </source>
</evidence>
<feature type="binding site" evidence="9">
    <location>
        <begin position="230"/>
        <end position="235"/>
    </location>
    <ligand>
        <name>GTP</name>
        <dbReference type="ChEBI" id="CHEBI:37565"/>
    </ligand>
</feature>
<dbReference type="NCBIfam" id="TIGR00450">
    <property type="entry name" value="mnmE_trmE_thdF"/>
    <property type="match status" value="1"/>
</dbReference>
<dbReference type="GO" id="GO:0030488">
    <property type="term" value="P:tRNA methylation"/>
    <property type="evidence" value="ECO:0007669"/>
    <property type="project" value="TreeGrafter"/>
</dbReference>
<dbReference type="HAMAP" id="MF_00379">
    <property type="entry name" value="GTPase_MnmE"/>
    <property type="match status" value="1"/>
</dbReference>
<dbReference type="InterPro" id="IPR027266">
    <property type="entry name" value="TrmE/GcvT-like"/>
</dbReference>
<dbReference type="OrthoDB" id="9805918at2"/>
<gene>
    <name evidence="9" type="primary">mnmE</name>
    <name evidence="9" type="synonym">trmE</name>
    <name evidence="12" type="ordered locus">Rmar_2760</name>
</gene>
<keyword evidence="3 9" id="KW-0479">Metal-binding</keyword>